<gene>
    <name evidence="3" type="ORF">PHPALM_10823</name>
</gene>
<dbReference type="Pfam" id="PF21127">
    <property type="entry name" value="ATG1-like_MIT2"/>
    <property type="match status" value="1"/>
</dbReference>
<feature type="compositionally biased region" description="Acidic residues" evidence="1">
    <location>
        <begin position="357"/>
        <end position="370"/>
    </location>
</feature>
<sequence length="581" mass="62171">MMMNKIFLDDGECLLHKSGTGSGDHDAEASSTSRRGTGDRRSRAFSVSHEVSSSSRFSNTAPSSLMHQSRSGNLEVMETAFASAGSGFGALRRSSSSRLARSRRSSSSSSGPPVAVASGTSPKLSPQMSPHILPSPSPRINPFKQLSESPPGVAALQQQQHSSLPSSSRIQTHITTQPNNRDIIVPTRQKNAGGGGPALDSSGEYVLVDGLSERPGSGGAAPRSDVQRACTGEVLSRVKPERDMTAKALTSTGSSNSPTEAFSRDYGQQLVDIVVLRTQAIAPIADQLWMLSAAGDAEAGIEAGEPIREDWPPQQTAVGNSSLSTSGGKRASGVNFSTVFSMSSSLASSVGASNTLGDDEDCDDDDDEDEKHDAERQYVCAAEALALYIKCLRLVQHVVLYLRQDPVFAPSRCSLGSTGTSVASPGWHETSWKVSMTFLTDQLTRFLKCAEQCKARMARAARLRTSSLAISSQEELLYAHALRIGRQGAIREVLGHTRAAHDHYLQALLLLESLLMDTHGSKVGALAVDDQKNVNNFLVALDQRLKNVRGLLENEESSDANTNQHPVPRQHQPNVGEYASY</sequence>
<dbReference type="AlphaFoldDB" id="A0A2P4Y3R5"/>
<feature type="region of interest" description="Disordered" evidence="1">
    <location>
        <begin position="308"/>
        <end position="330"/>
    </location>
</feature>
<protein>
    <submittedName>
        <fullName evidence="3">ULK/ULK protein kinase</fullName>
    </submittedName>
</protein>
<accession>A0A2P4Y3R5</accession>
<dbReference type="Proteomes" id="UP000237271">
    <property type="component" value="Unassembled WGS sequence"/>
</dbReference>
<keyword evidence="3" id="KW-0418">Kinase</keyword>
<evidence type="ECO:0000256" key="1">
    <source>
        <dbReference type="SAM" id="MobiDB-lite"/>
    </source>
</evidence>
<proteinExistence type="predicted"/>
<evidence type="ECO:0000313" key="3">
    <source>
        <dbReference type="EMBL" id="POM72454.1"/>
    </source>
</evidence>
<evidence type="ECO:0000259" key="2">
    <source>
        <dbReference type="Pfam" id="PF21127"/>
    </source>
</evidence>
<dbReference type="GO" id="GO:0016301">
    <property type="term" value="F:kinase activity"/>
    <property type="evidence" value="ECO:0007669"/>
    <property type="project" value="UniProtKB-KW"/>
</dbReference>
<comment type="caution">
    <text evidence="3">The sequence shown here is derived from an EMBL/GenBank/DDBJ whole genome shotgun (WGS) entry which is preliminary data.</text>
</comment>
<feature type="region of interest" description="Disordered" evidence="1">
    <location>
        <begin position="19"/>
        <end position="69"/>
    </location>
</feature>
<feature type="domain" description="ATG1-like MIT" evidence="2">
    <location>
        <begin position="472"/>
        <end position="549"/>
    </location>
</feature>
<name>A0A2P4Y3R5_9STRA</name>
<dbReference type="EMBL" id="NCKW01005768">
    <property type="protein sequence ID" value="POM72454.1"/>
    <property type="molecule type" value="Genomic_DNA"/>
</dbReference>
<feature type="compositionally biased region" description="Polar residues" evidence="1">
    <location>
        <begin position="59"/>
        <end position="69"/>
    </location>
</feature>
<feature type="compositionally biased region" description="Polar residues" evidence="1">
    <location>
        <begin position="313"/>
        <end position="327"/>
    </location>
</feature>
<dbReference type="OrthoDB" id="346907at2759"/>
<reference evidence="3 4" key="1">
    <citation type="journal article" date="2017" name="Genome Biol. Evol.">
        <title>Phytophthora megakarya and P. palmivora, closely related causal agents of cacao black pod rot, underwent increases in genome sizes and gene numbers by different mechanisms.</title>
        <authorList>
            <person name="Ali S.S."/>
            <person name="Shao J."/>
            <person name="Lary D.J."/>
            <person name="Kronmiller B."/>
            <person name="Shen D."/>
            <person name="Strem M.D."/>
            <person name="Amoako-Attah I."/>
            <person name="Akrofi A.Y."/>
            <person name="Begoude B.A."/>
            <person name="Ten Hoopen G.M."/>
            <person name="Coulibaly K."/>
            <person name="Kebe B.I."/>
            <person name="Melnick R.L."/>
            <person name="Guiltinan M.J."/>
            <person name="Tyler B.M."/>
            <person name="Meinhardt L.W."/>
            <person name="Bailey B.A."/>
        </authorList>
    </citation>
    <scope>NUCLEOTIDE SEQUENCE [LARGE SCALE GENOMIC DNA]</scope>
    <source>
        <strain evidence="4">sbr112.9</strain>
    </source>
</reference>
<keyword evidence="4" id="KW-1185">Reference proteome</keyword>
<feature type="region of interest" description="Disordered" evidence="1">
    <location>
        <begin position="88"/>
        <end position="182"/>
    </location>
</feature>
<feature type="compositionally biased region" description="Low complexity" evidence="1">
    <location>
        <begin position="88"/>
        <end position="119"/>
    </location>
</feature>
<keyword evidence="3" id="KW-0808">Transferase</keyword>
<feature type="compositionally biased region" description="Low complexity" evidence="1">
    <location>
        <begin position="157"/>
        <end position="171"/>
    </location>
</feature>
<feature type="region of interest" description="Disordered" evidence="1">
    <location>
        <begin position="349"/>
        <end position="370"/>
    </location>
</feature>
<dbReference type="InterPro" id="IPR048941">
    <property type="entry name" value="ATG1-like_MIT2"/>
</dbReference>
<feature type="region of interest" description="Disordered" evidence="1">
    <location>
        <begin position="554"/>
        <end position="581"/>
    </location>
</feature>
<feature type="compositionally biased region" description="Low complexity" evidence="1">
    <location>
        <begin position="44"/>
        <end position="58"/>
    </location>
</feature>
<organism evidence="3 4">
    <name type="scientific">Phytophthora palmivora</name>
    <dbReference type="NCBI Taxonomy" id="4796"/>
    <lineage>
        <taxon>Eukaryota</taxon>
        <taxon>Sar</taxon>
        <taxon>Stramenopiles</taxon>
        <taxon>Oomycota</taxon>
        <taxon>Peronosporomycetes</taxon>
        <taxon>Peronosporales</taxon>
        <taxon>Peronosporaceae</taxon>
        <taxon>Phytophthora</taxon>
    </lineage>
</organism>
<evidence type="ECO:0000313" key="4">
    <source>
        <dbReference type="Proteomes" id="UP000237271"/>
    </source>
</evidence>